<accession>A0ABY9RKS1</accession>
<keyword evidence="1" id="KW-0812">Transmembrane</keyword>
<evidence type="ECO:0008006" key="4">
    <source>
        <dbReference type="Google" id="ProtNLM"/>
    </source>
</evidence>
<organism evidence="2 3">
    <name type="scientific">Undibacterium cyanobacteriorum</name>
    <dbReference type="NCBI Taxonomy" id="3073561"/>
    <lineage>
        <taxon>Bacteria</taxon>
        <taxon>Pseudomonadati</taxon>
        <taxon>Pseudomonadota</taxon>
        <taxon>Betaproteobacteria</taxon>
        <taxon>Burkholderiales</taxon>
        <taxon>Oxalobacteraceae</taxon>
        <taxon>Undibacterium</taxon>
    </lineage>
</organism>
<name>A0ABY9RKS1_9BURK</name>
<feature type="transmembrane region" description="Helical" evidence="1">
    <location>
        <begin position="39"/>
        <end position="60"/>
    </location>
</feature>
<keyword evidence="3" id="KW-1185">Reference proteome</keyword>
<feature type="transmembrane region" description="Helical" evidence="1">
    <location>
        <begin position="196"/>
        <end position="214"/>
    </location>
</feature>
<keyword evidence="1" id="KW-0472">Membrane</keyword>
<dbReference type="Proteomes" id="UP001181355">
    <property type="component" value="Chromosome"/>
</dbReference>
<protein>
    <recommendedName>
        <fullName evidence="4">Acyltransferase 3 domain-containing protein</fullName>
    </recommendedName>
</protein>
<reference evidence="2" key="1">
    <citation type="submission" date="2023-09" db="EMBL/GenBank/DDBJ databases">
        <title>Undibacterium sp. 20NA77.5 isolated from freshwater.</title>
        <authorList>
            <person name="Le V."/>
            <person name="Ko S.-R."/>
            <person name="Ahn C.-Y."/>
            <person name="Oh H.-M."/>
        </authorList>
    </citation>
    <scope>NUCLEOTIDE SEQUENCE</scope>
    <source>
        <strain evidence="2">20NA77.5</strain>
    </source>
</reference>
<feature type="transmembrane region" description="Helical" evidence="1">
    <location>
        <begin position="12"/>
        <end position="33"/>
    </location>
</feature>
<sequence>MYQLSPFERIYFLSWIGLSKISLGLFFAHWRVLKPELRAYIRFLLVPWKLAFFAPAFIFLCSAGPHTNDPTWDVVTGGGMALLTFLSAPWSVGVLAQYQSNESANSTWWRTWLAVFALFFSSSWFYDGYLLWRDGFYTPRWSSNLMISSCIYVAAGLFWNLEMEDRDDFSRRHFAFEREDWPILHPTSKILPPLRHLFPLLLIAIFGITGFVIWQI</sequence>
<proteinExistence type="predicted"/>
<evidence type="ECO:0000313" key="3">
    <source>
        <dbReference type="Proteomes" id="UP001181355"/>
    </source>
</evidence>
<dbReference type="EMBL" id="CP133720">
    <property type="protein sequence ID" value="WMW81816.1"/>
    <property type="molecule type" value="Genomic_DNA"/>
</dbReference>
<gene>
    <name evidence="2" type="ORF">RF679_05915</name>
</gene>
<feature type="transmembrane region" description="Helical" evidence="1">
    <location>
        <begin position="144"/>
        <end position="161"/>
    </location>
</feature>
<evidence type="ECO:0000256" key="1">
    <source>
        <dbReference type="SAM" id="Phobius"/>
    </source>
</evidence>
<feature type="transmembrane region" description="Helical" evidence="1">
    <location>
        <begin position="112"/>
        <end position="132"/>
    </location>
</feature>
<feature type="transmembrane region" description="Helical" evidence="1">
    <location>
        <begin position="72"/>
        <end position="92"/>
    </location>
</feature>
<keyword evidence="1" id="KW-1133">Transmembrane helix</keyword>
<evidence type="ECO:0000313" key="2">
    <source>
        <dbReference type="EMBL" id="WMW81816.1"/>
    </source>
</evidence>
<dbReference type="RefSeq" id="WP_309483293.1">
    <property type="nucleotide sequence ID" value="NZ_CP133720.1"/>
</dbReference>